<keyword evidence="3" id="KW-0675">Receptor</keyword>
<keyword evidence="4" id="KW-1185">Reference proteome</keyword>
<dbReference type="GO" id="GO:0016020">
    <property type="term" value="C:membrane"/>
    <property type="evidence" value="ECO:0007669"/>
    <property type="project" value="InterPro"/>
</dbReference>
<dbReference type="PROSITE" id="PS50111">
    <property type="entry name" value="CHEMOTAXIS_TRANSDUC_2"/>
    <property type="match status" value="1"/>
</dbReference>
<organism evidence="3 4">
    <name type="scientific">Nitratiruptor tergarcus DSM 16512</name>
    <dbReference type="NCBI Taxonomy" id="1069081"/>
    <lineage>
        <taxon>Bacteria</taxon>
        <taxon>Pseudomonadati</taxon>
        <taxon>Campylobacterota</taxon>
        <taxon>Epsilonproteobacteria</taxon>
        <taxon>Nautiliales</taxon>
        <taxon>Nitratiruptoraceae</taxon>
        <taxon>Nitratiruptor</taxon>
    </lineage>
</organism>
<name>A0A1W1WR60_9BACT</name>
<dbReference type="SUPFAM" id="SSF55785">
    <property type="entry name" value="PYP-like sensor domain (PAS domain)"/>
    <property type="match status" value="1"/>
</dbReference>
<dbReference type="STRING" id="1069081.SAMN05660197_0566"/>
<dbReference type="Gene3D" id="3.30.450.20">
    <property type="entry name" value="PAS domain"/>
    <property type="match status" value="1"/>
</dbReference>
<evidence type="ECO:0000259" key="2">
    <source>
        <dbReference type="PROSITE" id="PS50111"/>
    </source>
</evidence>
<dbReference type="NCBIfam" id="TIGR00229">
    <property type="entry name" value="sensory_box"/>
    <property type="match status" value="1"/>
</dbReference>
<dbReference type="InterPro" id="IPR004089">
    <property type="entry name" value="MCPsignal_dom"/>
</dbReference>
<dbReference type="Gene3D" id="1.10.287.950">
    <property type="entry name" value="Methyl-accepting chemotaxis protein"/>
    <property type="match status" value="1"/>
</dbReference>
<evidence type="ECO:0000313" key="3">
    <source>
        <dbReference type="EMBL" id="SMC08798.1"/>
    </source>
</evidence>
<feature type="domain" description="Methyl-accepting transducer" evidence="2">
    <location>
        <begin position="231"/>
        <end position="272"/>
    </location>
</feature>
<dbReference type="InterPro" id="IPR013655">
    <property type="entry name" value="PAS_fold_3"/>
</dbReference>
<dbReference type="Proteomes" id="UP000192602">
    <property type="component" value="Unassembled WGS sequence"/>
</dbReference>
<proteinExistence type="predicted"/>
<accession>A0A1W1WR60</accession>
<dbReference type="OrthoDB" id="9806477at2"/>
<gene>
    <name evidence="3" type="ORF">SAMN05660197_0566</name>
</gene>
<sequence>MRPSPKNIESPFNIEDVFFSKTDAHGKIIYGNRVFYNIAKYSPKELRGKPHNIIRHPDMPRAVFYYLWDFIKHNKPFAGYVKNMAKDGSYYWVFAIVFPIIEHGKKSGYLSVRIKPTTKFFPIARELYHELQTIEKQEGMEISKKVFLQKIKDLGFASYEEFMITALLEEFRSKEDYFQLSIDPDKLADIPRLKHIYEMAKVIEHIYSALKNRLYFFIDLGNELEKKFRDIFEITDELSLIALNSSVESHKIGSIGASFAVVSNEIKKDAERIGKHIVVLRKNTQKLYGLIQNTILHLLSLNIEIFAILYYLKETIEYDSCNEGECIDKLEDFVKVLQSSTMEVTKESNILKNHIEETLLFINKIERLIKELHYIQINGLIEASKLEDIKFTIIFQQVQNLVENTNKTLEEIAPSMNTALKYTCDIEENIKEVDLYLKHLL</sequence>
<dbReference type="GO" id="GO:0007165">
    <property type="term" value="P:signal transduction"/>
    <property type="evidence" value="ECO:0007669"/>
    <property type="project" value="UniProtKB-KW"/>
</dbReference>
<dbReference type="RefSeq" id="WP_084275061.1">
    <property type="nucleotide sequence ID" value="NZ_AP026671.1"/>
</dbReference>
<evidence type="ECO:0000256" key="1">
    <source>
        <dbReference type="PROSITE-ProRule" id="PRU00284"/>
    </source>
</evidence>
<dbReference type="InterPro" id="IPR000014">
    <property type="entry name" value="PAS"/>
</dbReference>
<dbReference type="CDD" id="cd00130">
    <property type="entry name" value="PAS"/>
    <property type="match status" value="1"/>
</dbReference>
<protein>
    <submittedName>
        <fullName evidence="3">Aerotaxis receptor</fullName>
    </submittedName>
</protein>
<dbReference type="AlphaFoldDB" id="A0A1W1WR60"/>
<dbReference type="EMBL" id="FWWZ01000001">
    <property type="protein sequence ID" value="SMC08798.1"/>
    <property type="molecule type" value="Genomic_DNA"/>
</dbReference>
<dbReference type="Pfam" id="PF08447">
    <property type="entry name" value="PAS_3"/>
    <property type="match status" value="1"/>
</dbReference>
<evidence type="ECO:0000313" key="4">
    <source>
        <dbReference type="Proteomes" id="UP000192602"/>
    </source>
</evidence>
<dbReference type="InterPro" id="IPR035965">
    <property type="entry name" value="PAS-like_dom_sf"/>
</dbReference>
<dbReference type="SUPFAM" id="SSF58104">
    <property type="entry name" value="Methyl-accepting chemotaxis protein (MCP) signaling domain"/>
    <property type="match status" value="1"/>
</dbReference>
<reference evidence="4" key="1">
    <citation type="submission" date="2017-04" db="EMBL/GenBank/DDBJ databases">
        <authorList>
            <person name="Varghese N."/>
            <person name="Submissions S."/>
        </authorList>
    </citation>
    <scope>NUCLEOTIDE SEQUENCE [LARGE SCALE GENOMIC DNA]</scope>
    <source>
        <strain evidence="4">DSM 16512</strain>
    </source>
</reference>
<keyword evidence="1" id="KW-0807">Transducer</keyword>